<evidence type="ECO:0000313" key="1">
    <source>
        <dbReference type="EMBL" id="VDM79830.1"/>
    </source>
</evidence>
<protein>
    <submittedName>
        <fullName evidence="1">Uncharacterized protein</fullName>
    </submittedName>
</protein>
<reference evidence="1 2" key="1">
    <citation type="submission" date="2018-11" db="EMBL/GenBank/DDBJ databases">
        <authorList>
            <consortium name="Pathogen Informatics"/>
        </authorList>
    </citation>
    <scope>NUCLEOTIDE SEQUENCE [LARGE SCALE GENOMIC DNA]</scope>
</reference>
<proteinExistence type="predicted"/>
<dbReference type="AlphaFoldDB" id="A0A3P7J300"/>
<keyword evidence="2" id="KW-1185">Reference proteome</keyword>
<sequence>MALLVLVKSYGVVDTTSTAAVMSAVEVAVLVPSVTVPLWGGRSLLSISLELTSCDNRRNSNASNGLRCQRNVYIDVFTT</sequence>
<dbReference type="EMBL" id="UYYB01106505">
    <property type="protein sequence ID" value="VDM79830.1"/>
    <property type="molecule type" value="Genomic_DNA"/>
</dbReference>
<accession>A0A3P7J300</accession>
<evidence type="ECO:0000313" key="2">
    <source>
        <dbReference type="Proteomes" id="UP000270094"/>
    </source>
</evidence>
<gene>
    <name evidence="1" type="ORF">SVUK_LOCUS14828</name>
</gene>
<name>A0A3P7J300_STRVU</name>
<organism evidence="1 2">
    <name type="scientific">Strongylus vulgaris</name>
    <name type="common">Blood worm</name>
    <dbReference type="NCBI Taxonomy" id="40348"/>
    <lineage>
        <taxon>Eukaryota</taxon>
        <taxon>Metazoa</taxon>
        <taxon>Ecdysozoa</taxon>
        <taxon>Nematoda</taxon>
        <taxon>Chromadorea</taxon>
        <taxon>Rhabditida</taxon>
        <taxon>Rhabditina</taxon>
        <taxon>Rhabditomorpha</taxon>
        <taxon>Strongyloidea</taxon>
        <taxon>Strongylidae</taxon>
        <taxon>Strongylus</taxon>
    </lineage>
</organism>
<dbReference type="Proteomes" id="UP000270094">
    <property type="component" value="Unassembled WGS sequence"/>
</dbReference>